<dbReference type="Proteomes" id="UP000244342">
    <property type="component" value="Segment"/>
</dbReference>
<dbReference type="SUPFAM" id="SSF57783">
    <property type="entry name" value="Zinc beta-ribbon"/>
    <property type="match status" value="1"/>
</dbReference>
<gene>
    <name evidence="1" type="ORF">AhSzw1_92</name>
</gene>
<sequence length="42" mass="4953">MLDYCPMCGSEELEHYMNGETYCLNCGHTHGEEDEEEQEWPL</sequence>
<name>A0A2R4AM61_9CAUD</name>
<evidence type="ECO:0000313" key="2">
    <source>
        <dbReference type="Proteomes" id="UP000244342"/>
    </source>
</evidence>
<reference evidence="2" key="1">
    <citation type="submission" date="2017-12" db="EMBL/GenBank/DDBJ databases">
        <title>Genomic characterization of T5-related Aeromonas hydrophila phages AhSzq-1 and AhSzw-1 and proposal to be two new species.</title>
        <authorList>
            <person name="Yuan S."/>
            <person name="Chen L."/>
            <person name="Ma Y."/>
        </authorList>
    </citation>
    <scope>NUCLEOTIDE SEQUENCE [LARGE SCALE GENOMIC DNA]</scope>
</reference>
<dbReference type="EMBL" id="MG676225">
    <property type="protein sequence ID" value="AVR76128.1"/>
    <property type="molecule type" value="Genomic_DNA"/>
</dbReference>
<evidence type="ECO:0000313" key="1">
    <source>
        <dbReference type="EMBL" id="AVR76128.1"/>
    </source>
</evidence>
<organism evidence="1 2">
    <name type="scientific">Aeromonas phage AhSzw-1</name>
    <dbReference type="NCBI Taxonomy" id="2138299"/>
    <lineage>
        <taxon>Viruses</taxon>
        <taxon>Duplodnaviria</taxon>
        <taxon>Heunggongvirae</taxon>
        <taxon>Uroviricota</taxon>
        <taxon>Caudoviricetes</taxon>
        <taxon>Demerecviridae</taxon>
        <taxon>Shenzhenvirus</taxon>
        <taxon>Shenzhenvirus AhSzw1</taxon>
    </lineage>
</organism>
<protein>
    <submittedName>
        <fullName evidence="1">DNA primase</fullName>
    </submittedName>
</protein>
<keyword evidence="2" id="KW-1185">Reference proteome</keyword>
<proteinExistence type="predicted"/>
<accession>A0A2R4AM61</accession>